<dbReference type="Proteomes" id="UP001501822">
    <property type="component" value="Unassembled WGS sequence"/>
</dbReference>
<evidence type="ECO:0000313" key="1">
    <source>
        <dbReference type="EMBL" id="GAA0340816.1"/>
    </source>
</evidence>
<proteinExistence type="predicted"/>
<dbReference type="EMBL" id="BAAABM010000024">
    <property type="protein sequence ID" value="GAA0340816.1"/>
    <property type="molecule type" value="Genomic_DNA"/>
</dbReference>
<comment type="caution">
    <text evidence="1">The sequence shown here is derived from an EMBL/GenBank/DDBJ whole genome shotgun (WGS) entry which is preliminary data.</text>
</comment>
<accession>A0ABN0WLB5</accession>
<dbReference type="RefSeq" id="WP_252811585.1">
    <property type="nucleotide sequence ID" value="NZ_BAAABM010000024.1"/>
</dbReference>
<keyword evidence="2" id="KW-1185">Reference proteome</keyword>
<reference evidence="1 2" key="1">
    <citation type="journal article" date="2019" name="Int. J. Syst. Evol. Microbiol.">
        <title>The Global Catalogue of Microorganisms (GCM) 10K type strain sequencing project: providing services to taxonomists for standard genome sequencing and annotation.</title>
        <authorList>
            <consortium name="The Broad Institute Genomics Platform"/>
            <consortium name="The Broad Institute Genome Sequencing Center for Infectious Disease"/>
            <person name="Wu L."/>
            <person name="Ma J."/>
        </authorList>
    </citation>
    <scope>NUCLEOTIDE SEQUENCE [LARGE SCALE GENOMIC DNA]</scope>
    <source>
        <strain evidence="1 2">JCM 3146</strain>
    </source>
</reference>
<gene>
    <name evidence="1" type="ORF">GCM10010151_33060</name>
</gene>
<protein>
    <submittedName>
        <fullName evidence="1">Uncharacterized protein</fullName>
    </submittedName>
</protein>
<evidence type="ECO:0000313" key="2">
    <source>
        <dbReference type="Proteomes" id="UP001501822"/>
    </source>
</evidence>
<name>A0ABN0WLB5_9ACTN</name>
<sequence length="311" mass="34818">MTKVIITNTCADRCGAQLGTGREKARRWLTELLPQGRLTRDLPAPHTGKRSPSGRFLLVDGVLALPLADNRDGGAPVAVNCIFFPEWLERQGLGGAEVDPFALRGEALLRHVRFSEHCVQRYTQRCGGPREPGLAAARLREVLAADAKAVPRRPDWSRSQRGADFFIVAQDEYCLPVQRYASDGRAFEAPTLLHRSQPLFELTGRSLEFACRFTDRVMSDARALAEPGHDPISWLRGLIVQAGTLSWDPPPGWARYPGARFYIHAGPYHLPVAWEKDARRQLVALAMFRGRVPVLQRIAAWLRRRFGLRVA</sequence>
<organism evidence="1 2">
    <name type="scientific">Actinoallomurus spadix</name>
    <dbReference type="NCBI Taxonomy" id="79912"/>
    <lineage>
        <taxon>Bacteria</taxon>
        <taxon>Bacillati</taxon>
        <taxon>Actinomycetota</taxon>
        <taxon>Actinomycetes</taxon>
        <taxon>Streptosporangiales</taxon>
        <taxon>Thermomonosporaceae</taxon>
        <taxon>Actinoallomurus</taxon>
    </lineage>
</organism>